<evidence type="ECO:0000256" key="1">
    <source>
        <dbReference type="SAM" id="Phobius"/>
    </source>
</evidence>
<dbReference type="STRING" id="1121395.SAMN02745215_01020"/>
<keyword evidence="1" id="KW-1133">Transmembrane helix</keyword>
<dbReference type="Proteomes" id="UP000184010">
    <property type="component" value="Unassembled WGS sequence"/>
</dbReference>
<accession>A0A1M7SL06</accession>
<keyword evidence="1" id="KW-0812">Transmembrane</keyword>
<dbReference type="EMBL" id="FRDN01000004">
    <property type="protein sequence ID" value="SHN59152.1"/>
    <property type="molecule type" value="Genomic_DNA"/>
</dbReference>
<name>A0A1M7SL06_9FIRM</name>
<organism evidence="2 3">
    <name type="scientific">Desulfitobacterium chlororespirans DSM 11544</name>
    <dbReference type="NCBI Taxonomy" id="1121395"/>
    <lineage>
        <taxon>Bacteria</taxon>
        <taxon>Bacillati</taxon>
        <taxon>Bacillota</taxon>
        <taxon>Clostridia</taxon>
        <taxon>Eubacteriales</taxon>
        <taxon>Desulfitobacteriaceae</taxon>
        <taxon>Desulfitobacterium</taxon>
    </lineage>
</organism>
<evidence type="ECO:0000313" key="3">
    <source>
        <dbReference type="Proteomes" id="UP000184010"/>
    </source>
</evidence>
<dbReference type="InterPro" id="IPR025945">
    <property type="entry name" value="DHHW"/>
</dbReference>
<sequence length="82" mass="9830">MIRNAVGMLPFVLMLVMLIMHLALPDKTFSKEERRYLAQWPVFHIEEVIDGSYGSKVESYFSDQFPFRNFWIQIEERLRGFL</sequence>
<keyword evidence="3" id="KW-1185">Reference proteome</keyword>
<reference evidence="3" key="1">
    <citation type="submission" date="2016-12" db="EMBL/GenBank/DDBJ databases">
        <authorList>
            <person name="Varghese N."/>
            <person name="Submissions S."/>
        </authorList>
    </citation>
    <scope>NUCLEOTIDE SEQUENCE [LARGE SCALE GENOMIC DNA]</scope>
    <source>
        <strain evidence="3">DSM 11544</strain>
    </source>
</reference>
<dbReference type="AlphaFoldDB" id="A0A1M7SL06"/>
<feature type="transmembrane region" description="Helical" evidence="1">
    <location>
        <begin position="6"/>
        <end position="24"/>
    </location>
</feature>
<proteinExistence type="predicted"/>
<dbReference type="Pfam" id="PF14286">
    <property type="entry name" value="DHHW"/>
    <property type="match status" value="1"/>
</dbReference>
<evidence type="ECO:0000313" key="2">
    <source>
        <dbReference type="EMBL" id="SHN59152.1"/>
    </source>
</evidence>
<gene>
    <name evidence="2" type="ORF">SAMN02745215_01020</name>
</gene>
<protein>
    <submittedName>
        <fullName evidence="2">DHHW protein</fullName>
    </submittedName>
</protein>
<keyword evidence="1" id="KW-0472">Membrane</keyword>